<keyword evidence="6 7" id="KW-0472">Membrane</keyword>
<protein>
    <submittedName>
        <fullName evidence="9">Phosphatase PAP2 family protein</fullName>
    </submittedName>
</protein>
<evidence type="ECO:0000256" key="1">
    <source>
        <dbReference type="ARBA" id="ARBA00004651"/>
    </source>
</evidence>
<organism evidence="9 10">
    <name type="scientific">Nonomuraea guangzhouensis</name>
    <dbReference type="NCBI Taxonomy" id="1291555"/>
    <lineage>
        <taxon>Bacteria</taxon>
        <taxon>Bacillati</taxon>
        <taxon>Actinomycetota</taxon>
        <taxon>Actinomycetes</taxon>
        <taxon>Streptosporangiales</taxon>
        <taxon>Streptosporangiaceae</taxon>
        <taxon>Nonomuraea</taxon>
    </lineage>
</organism>
<evidence type="ECO:0000313" key="10">
    <source>
        <dbReference type="Proteomes" id="UP001597097"/>
    </source>
</evidence>
<gene>
    <name evidence="9" type="ORF">ACFSJ0_25450</name>
</gene>
<proteinExistence type="predicted"/>
<keyword evidence="3 7" id="KW-0812">Transmembrane</keyword>
<keyword evidence="4" id="KW-0378">Hydrolase</keyword>
<evidence type="ECO:0000256" key="3">
    <source>
        <dbReference type="ARBA" id="ARBA00022692"/>
    </source>
</evidence>
<dbReference type="EMBL" id="JBHUCM010000019">
    <property type="protein sequence ID" value="MFD1540426.1"/>
    <property type="molecule type" value="Genomic_DNA"/>
</dbReference>
<feature type="domain" description="Phosphatidic acid phosphatase type 2/haloperoxidase" evidence="8">
    <location>
        <begin position="50"/>
        <end position="161"/>
    </location>
</feature>
<evidence type="ECO:0000256" key="6">
    <source>
        <dbReference type="ARBA" id="ARBA00023136"/>
    </source>
</evidence>
<comment type="subcellular location">
    <subcellularLocation>
        <location evidence="1">Cell membrane</location>
        <topology evidence="1">Multi-pass membrane protein</topology>
    </subcellularLocation>
</comment>
<sequence length="185" mass="19629">MYRDIVDFALTTPAWLHTLAEVGTDAGLFVFAALFALCWWRARNAPARDLAITIAGPAGVVCAYVLSEVVKTFVQEERPCRGGIATIAECPPPSDWSFPSNHSVIAAGAAGALILAWRALAWVVLPLAAVMAFSRVFVGVHYPHDVAAGLLIGLVLAPLCTLLLVGAVTPMVRLARSRLSPQRAG</sequence>
<feature type="transmembrane region" description="Helical" evidence="7">
    <location>
        <begin position="119"/>
        <end position="140"/>
    </location>
</feature>
<dbReference type="Pfam" id="PF01569">
    <property type="entry name" value="PAP2"/>
    <property type="match status" value="1"/>
</dbReference>
<dbReference type="PANTHER" id="PTHR14969:SF62">
    <property type="entry name" value="DECAPRENYLPHOSPHORYL-5-PHOSPHORIBOSE PHOSPHATASE RV3807C-RELATED"/>
    <property type="match status" value="1"/>
</dbReference>
<evidence type="ECO:0000256" key="5">
    <source>
        <dbReference type="ARBA" id="ARBA00022989"/>
    </source>
</evidence>
<comment type="caution">
    <text evidence="9">The sequence shown here is derived from an EMBL/GenBank/DDBJ whole genome shotgun (WGS) entry which is preliminary data.</text>
</comment>
<feature type="transmembrane region" description="Helical" evidence="7">
    <location>
        <begin position="20"/>
        <end position="40"/>
    </location>
</feature>
<accession>A0ABW4GCX8</accession>
<reference evidence="10" key="1">
    <citation type="journal article" date="2019" name="Int. J. Syst. Evol. Microbiol.">
        <title>The Global Catalogue of Microorganisms (GCM) 10K type strain sequencing project: providing services to taxonomists for standard genome sequencing and annotation.</title>
        <authorList>
            <consortium name="The Broad Institute Genomics Platform"/>
            <consortium name="The Broad Institute Genome Sequencing Center for Infectious Disease"/>
            <person name="Wu L."/>
            <person name="Ma J."/>
        </authorList>
    </citation>
    <scope>NUCLEOTIDE SEQUENCE [LARGE SCALE GENOMIC DNA]</scope>
    <source>
        <strain evidence="10">CGMCC 1.15399</strain>
    </source>
</reference>
<name>A0ABW4GCX8_9ACTN</name>
<evidence type="ECO:0000256" key="7">
    <source>
        <dbReference type="SAM" id="Phobius"/>
    </source>
</evidence>
<evidence type="ECO:0000259" key="8">
    <source>
        <dbReference type="SMART" id="SM00014"/>
    </source>
</evidence>
<dbReference type="SMART" id="SM00014">
    <property type="entry name" value="acidPPc"/>
    <property type="match status" value="1"/>
</dbReference>
<dbReference type="InterPro" id="IPR000326">
    <property type="entry name" value="PAP2/HPO"/>
</dbReference>
<dbReference type="Proteomes" id="UP001597097">
    <property type="component" value="Unassembled WGS sequence"/>
</dbReference>
<evidence type="ECO:0000256" key="4">
    <source>
        <dbReference type="ARBA" id="ARBA00022801"/>
    </source>
</evidence>
<keyword evidence="5 7" id="KW-1133">Transmembrane helix</keyword>
<dbReference type="RefSeq" id="WP_219526869.1">
    <property type="nucleotide sequence ID" value="NZ_JAHKRM010000001.1"/>
</dbReference>
<evidence type="ECO:0000256" key="2">
    <source>
        <dbReference type="ARBA" id="ARBA00022475"/>
    </source>
</evidence>
<evidence type="ECO:0000313" key="9">
    <source>
        <dbReference type="EMBL" id="MFD1540426.1"/>
    </source>
</evidence>
<keyword evidence="10" id="KW-1185">Reference proteome</keyword>
<dbReference type="PANTHER" id="PTHR14969">
    <property type="entry name" value="SPHINGOSINE-1-PHOSPHATE PHOSPHOHYDROLASE"/>
    <property type="match status" value="1"/>
</dbReference>
<keyword evidence="2" id="KW-1003">Cell membrane</keyword>
<feature type="transmembrane region" description="Helical" evidence="7">
    <location>
        <begin position="146"/>
        <end position="168"/>
    </location>
</feature>